<dbReference type="PANTHER" id="PTHR37701:SF10">
    <property type="entry name" value="ZINC FINGER, C2H2-LIKE, DNA-BINDING DOMAIN PROTEIN-RELATED"/>
    <property type="match status" value="1"/>
</dbReference>
<gene>
    <name evidence="2" type="ORF">CTI12_AA450570</name>
</gene>
<dbReference type="AlphaFoldDB" id="A0A2U1LUQ0"/>
<feature type="region of interest" description="Disordered" evidence="1">
    <location>
        <begin position="1"/>
        <end position="24"/>
    </location>
</feature>
<organism evidence="2 3">
    <name type="scientific">Artemisia annua</name>
    <name type="common">Sweet wormwood</name>
    <dbReference type="NCBI Taxonomy" id="35608"/>
    <lineage>
        <taxon>Eukaryota</taxon>
        <taxon>Viridiplantae</taxon>
        <taxon>Streptophyta</taxon>
        <taxon>Embryophyta</taxon>
        <taxon>Tracheophyta</taxon>
        <taxon>Spermatophyta</taxon>
        <taxon>Magnoliopsida</taxon>
        <taxon>eudicotyledons</taxon>
        <taxon>Gunneridae</taxon>
        <taxon>Pentapetalae</taxon>
        <taxon>asterids</taxon>
        <taxon>campanulids</taxon>
        <taxon>Asterales</taxon>
        <taxon>Asteraceae</taxon>
        <taxon>Asteroideae</taxon>
        <taxon>Anthemideae</taxon>
        <taxon>Artemisiinae</taxon>
        <taxon>Artemisia</taxon>
    </lineage>
</organism>
<evidence type="ECO:0000313" key="3">
    <source>
        <dbReference type="Proteomes" id="UP000245207"/>
    </source>
</evidence>
<dbReference type="Proteomes" id="UP000245207">
    <property type="component" value="Unassembled WGS sequence"/>
</dbReference>
<evidence type="ECO:0000256" key="1">
    <source>
        <dbReference type="SAM" id="MobiDB-lite"/>
    </source>
</evidence>
<dbReference type="GO" id="GO:0003677">
    <property type="term" value="F:DNA binding"/>
    <property type="evidence" value="ECO:0007669"/>
    <property type="project" value="UniProtKB-KW"/>
</dbReference>
<feature type="compositionally biased region" description="Basic and acidic residues" evidence="1">
    <location>
        <begin position="1"/>
        <end position="11"/>
    </location>
</feature>
<sequence>MTCKDPLREKMSTQFETNGANPPDEGALTLVEGDSPVEFELLHTNPLKNVVAEDEAKYVNPCRDMVLVADNHQNVQKNKKRKRKPKVLKNDKSYFNGLGVINVNGNKIDLLYLARDANDEFEAKLINRTQGMVRDGEFMEFLKDLEGKWSSDRKRRKLVDATILGNGLTKNWKILLSLRPRVYPLSLYCMKFVRDMVLVVDTHIHTKSPLQRMR</sequence>
<comment type="caution">
    <text evidence="2">The sequence shown here is derived from an EMBL/GenBank/DDBJ whole genome shotgun (WGS) entry which is preliminary data.</text>
</comment>
<dbReference type="OrthoDB" id="1675150at2759"/>
<evidence type="ECO:0000313" key="2">
    <source>
        <dbReference type="EMBL" id="PWA52733.1"/>
    </source>
</evidence>
<proteinExistence type="predicted"/>
<accession>A0A2U1LUQ0</accession>
<dbReference type="STRING" id="35608.A0A2U1LUQ0"/>
<keyword evidence="2" id="KW-0238">DNA-binding</keyword>
<keyword evidence="3" id="KW-1185">Reference proteome</keyword>
<reference evidence="2 3" key="1">
    <citation type="journal article" date="2018" name="Mol. Plant">
        <title>The genome of Artemisia annua provides insight into the evolution of Asteraceae family and artemisinin biosynthesis.</title>
        <authorList>
            <person name="Shen Q."/>
            <person name="Zhang L."/>
            <person name="Liao Z."/>
            <person name="Wang S."/>
            <person name="Yan T."/>
            <person name="Shi P."/>
            <person name="Liu M."/>
            <person name="Fu X."/>
            <person name="Pan Q."/>
            <person name="Wang Y."/>
            <person name="Lv Z."/>
            <person name="Lu X."/>
            <person name="Zhang F."/>
            <person name="Jiang W."/>
            <person name="Ma Y."/>
            <person name="Chen M."/>
            <person name="Hao X."/>
            <person name="Li L."/>
            <person name="Tang Y."/>
            <person name="Lv G."/>
            <person name="Zhou Y."/>
            <person name="Sun X."/>
            <person name="Brodelius P.E."/>
            <person name="Rose J.K.C."/>
            <person name="Tang K."/>
        </authorList>
    </citation>
    <scope>NUCLEOTIDE SEQUENCE [LARGE SCALE GENOMIC DNA]</scope>
    <source>
        <strain evidence="3">cv. Huhao1</strain>
        <tissue evidence="2">Leaf</tissue>
    </source>
</reference>
<protein>
    <submittedName>
        <fullName evidence="2">Zinc finger, C2H2-like, DNA-binding domain protein</fullName>
    </submittedName>
</protein>
<dbReference type="EMBL" id="PKPP01007679">
    <property type="protein sequence ID" value="PWA52733.1"/>
    <property type="molecule type" value="Genomic_DNA"/>
</dbReference>
<dbReference type="InterPro" id="IPR037472">
    <property type="entry name" value="MBD8"/>
</dbReference>
<name>A0A2U1LUQ0_ARTAN</name>
<dbReference type="PANTHER" id="PTHR37701">
    <property type="entry name" value="METHYL-CPG-BINDING DOMAIN-CONTAINING PROTEIN 8"/>
    <property type="match status" value="1"/>
</dbReference>